<organism evidence="1 2">
    <name type="scientific">Caenorhabditis tropicalis</name>
    <dbReference type="NCBI Taxonomy" id="1561998"/>
    <lineage>
        <taxon>Eukaryota</taxon>
        <taxon>Metazoa</taxon>
        <taxon>Ecdysozoa</taxon>
        <taxon>Nematoda</taxon>
        <taxon>Chromadorea</taxon>
        <taxon>Rhabditida</taxon>
        <taxon>Rhabditina</taxon>
        <taxon>Rhabditomorpha</taxon>
        <taxon>Rhabditoidea</taxon>
        <taxon>Rhabditidae</taxon>
        <taxon>Peloderinae</taxon>
        <taxon>Caenorhabditis</taxon>
    </lineage>
</organism>
<dbReference type="WBParaSite" id="Csp11.Scaffold629.g11164.t1">
    <property type="protein sequence ID" value="Csp11.Scaffold629.g11164.t1"/>
    <property type="gene ID" value="Csp11.Scaffold629.g11164"/>
</dbReference>
<proteinExistence type="predicted"/>
<evidence type="ECO:0000313" key="1">
    <source>
        <dbReference type="Proteomes" id="UP000095282"/>
    </source>
</evidence>
<protein>
    <submittedName>
        <fullName evidence="2">NR LBD domain-containing protein</fullName>
    </submittedName>
</protein>
<sequence>MDEISENQSGEVVDDRQKKEVMDGKLLLKSLHNSVRSLHEKSFESIGAGIKERIPTASNNIDLKLLEEIFRTSILPILSGCRERTDDDEGSLWADKVFLSIFFFFSTIRTPEFKVLGQEMKTKFSKLENRNLRVPTTSVINFYQEMSKVCYKSIDDLV</sequence>
<accession>A0A1I7TRX7</accession>
<keyword evidence="1" id="KW-1185">Reference proteome</keyword>
<evidence type="ECO:0000313" key="2">
    <source>
        <dbReference type="WBParaSite" id="Csp11.Scaffold629.g11164.t1"/>
    </source>
</evidence>
<dbReference type="AlphaFoldDB" id="A0A1I7TRX7"/>
<reference evidence="2" key="1">
    <citation type="submission" date="2016-11" db="UniProtKB">
        <authorList>
            <consortium name="WormBaseParasite"/>
        </authorList>
    </citation>
    <scope>IDENTIFICATION</scope>
</reference>
<name>A0A1I7TRX7_9PELO</name>
<dbReference type="Proteomes" id="UP000095282">
    <property type="component" value="Unplaced"/>
</dbReference>